<dbReference type="InterPro" id="IPR003399">
    <property type="entry name" value="Mce/MlaD"/>
</dbReference>
<feature type="domain" description="Mammalian cell entry C-terminal" evidence="3">
    <location>
        <begin position="125"/>
        <end position="338"/>
    </location>
</feature>
<proteinExistence type="predicted"/>
<sequence length="434" mass="46600">MARTSLAGTALPKVMGIVFLCLVLTGAYLTYAVFTQKFEDYDEVTLQTSTIGLQLPERADVKVRGVIVGEVLDFQPTEDGADVTLGIYPGELDTIPADVTGSIVPKTLFGEKYVSLVVPDQPARGHLEAGQTIERTVVSTEVEQVLSDLYPLLRTVQPAALNQTLTAISTALEGRGEEIGENLETLDSYLKRINPEIPALVEDLRLTAQVSDNYAAVMPQIAQIIDDTVVTTGTLEDRAEKLNALLDDVSSFSDTAHDFLATNEQNLIRLSEVGEEQLRVFARYAGVYKCLTGGIVAAGARQAEAFRNFTLHIVLETLPHQPRPYGPGDVPHFGEDRGADCVNLPNPPWSQSNPVRHQPDFDDGVDEPTGKGTSRVAPGAYAARHGVAAPGTPQESDLLRSLLGPALAVGPDEVPDLGLLLVGPMARGAEVSLR</sequence>
<organism evidence="4 5">
    <name type="scientific">Nocardioides agri</name>
    <dbReference type="NCBI Taxonomy" id="2682843"/>
    <lineage>
        <taxon>Bacteria</taxon>
        <taxon>Bacillati</taxon>
        <taxon>Actinomycetota</taxon>
        <taxon>Actinomycetes</taxon>
        <taxon>Propionibacteriales</taxon>
        <taxon>Nocardioidaceae</taxon>
        <taxon>Nocardioides</taxon>
    </lineage>
</organism>
<gene>
    <name evidence="4" type="ORF">GON03_15430</name>
</gene>
<dbReference type="PANTHER" id="PTHR33371">
    <property type="entry name" value="INTERMEMBRANE PHOSPHOLIPID TRANSPORT SYSTEM BINDING PROTEIN MLAD-RELATED"/>
    <property type="match status" value="1"/>
</dbReference>
<feature type="domain" description="Mce/MlaD" evidence="2">
    <location>
        <begin position="42"/>
        <end position="117"/>
    </location>
</feature>
<dbReference type="InterPro" id="IPR005693">
    <property type="entry name" value="Mce"/>
</dbReference>
<dbReference type="GO" id="GO:0005576">
    <property type="term" value="C:extracellular region"/>
    <property type="evidence" value="ECO:0007669"/>
    <property type="project" value="TreeGrafter"/>
</dbReference>
<dbReference type="NCBIfam" id="TIGR00996">
    <property type="entry name" value="Mtu_fam_mce"/>
    <property type="match status" value="1"/>
</dbReference>
<dbReference type="RefSeq" id="WP_157343692.1">
    <property type="nucleotide sequence ID" value="NZ_WSEK01000004.1"/>
</dbReference>
<evidence type="ECO:0000259" key="2">
    <source>
        <dbReference type="Pfam" id="PF02470"/>
    </source>
</evidence>
<keyword evidence="5" id="KW-1185">Reference proteome</keyword>
<dbReference type="InterPro" id="IPR024516">
    <property type="entry name" value="Mce_C"/>
</dbReference>
<dbReference type="Pfam" id="PF02470">
    <property type="entry name" value="MlaD"/>
    <property type="match status" value="1"/>
</dbReference>
<evidence type="ECO:0000313" key="4">
    <source>
        <dbReference type="EMBL" id="MVQ50575.1"/>
    </source>
</evidence>
<evidence type="ECO:0000256" key="1">
    <source>
        <dbReference type="SAM" id="MobiDB-lite"/>
    </source>
</evidence>
<feature type="region of interest" description="Disordered" evidence="1">
    <location>
        <begin position="346"/>
        <end position="373"/>
    </location>
</feature>
<dbReference type="EMBL" id="WSEK01000004">
    <property type="protein sequence ID" value="MVQ50575.1"/>
    <property type="molecule type" value="Genomic_DNA"/>
</dbReference>
<accession>A0A6L6XYP7</accession>
<reference evidence="4 5" key="1">
    <citation type="submission" date="2019-12" db="EMBL/GenBank/DDBJ databases">
        <authorList>
            <person name="Huq M.A."/>
        </authorList>
    </citation>
    <scope>NUCLEOTIDE SEQUENCE [LARGE SCALE GENOMIC DNA]</scope>
    <source>
        <strain evidence="4 5">MAH-18</strain>
    </source>
</reference>
<dbReference type="Pfam" id="PF11887">
    <property type="entry name" value="Mce4_CUP1"/>
    <property type="match status" value="1"/>
</dbReference>
<dbReference type="AlphaFoldDB" id="A0A6L6XYP7"/>
<dbReference type="Proteomes" id="UP000473525">
    <property type="component" value="Unassembled WGS sequence"/>
</dbReference>
<evidence type="ECO:0000313" key="5">
    <source>
        <dbReference type="Proteomes" id="UP000473525"/>
    </source>
</evidence>
<dbReference type="GO" id="GO:0051701">
    <property type="term" value="P:biological process involved in interaction with host"/>
    <property type="evidence" value="ECO:0007669"/>
    <property type="project" value="TreeGrafter"/>
</dbReference>
<protein>
    <submittedName>
        <fullName evidence="4">MCE family protein</fullName>
    </submittedName>
</protein>
<dbReference type="PANTHER" id="PTHR33371:SF19">
    <property type="entry name" value="MCE-FAMILY PROTEIN MCE4A"/>
    <property type="match status" value="1"/>
</dbReference>
<name>A0A6L6XYP7_9ACTN</name>
<dbReference type="InterPro" id="IPR052336">
    <property type="entry name" value="MlaD_Phospholipid_Transporter"/>
</dbReference>
<comment type="caution">
    <text evidence="4">The sequence shown here is derived from an EMBL/GenBank/DDBJ whole genome shotgun (WGS) entry which is preliminary data.</text>
</comment>
<evidence type="ECO:0000259" key="3">
    <source>
        <dbReference type="Pfam" id="PF11887"/>
    </source>
</evidence>